<evidence type="ECO:0000313" key="2">
    <source>
        <dbReference type="EMBL" id="KIK27110.1"/>
    </source>
</evidence>
<reference evidence="3" key="2">
    <citation type="submission" date="2015-01" db="EMBL/GenBank/DDBJ databases">
        <title>Evolutionary Origins and Diversification of the Mycorrhizal Mutualists.</title>
        <authorList>
            <consortium name="DOE Joint Genome Institute"/>
            <consortium name="Mycorrhizal Genomics Consortium"/>
            <person name="Kohler A."/>
            <person name="Kuo A."/>
            <person name="Nagy L.G."/>
            <person name="Floudas D."/>
            <person name="Copeland A."/>
            <person name="Barry K.W."/>
            <person name="Cichocki N."/>
            <person name="Veneault-Fourrey C."/>
            <person name="LaButti K."/>
            <person name="Lindquist E.A."/>
            <person name="Lipzen A."/>
            <person name="Lundell T."/>
            <person name="Morin E."/>
            <person name="Murat C."/>
            <person name="Riley R."/>
            <person name="Ohm R."/>
            <person name="Sun H."/>
            <person name="Tunlid A."/>
            <person name="Henrissat B."/>
            <person name="Grigoriev I.V."/>
            <person name="Hibbett D.S."/>
            <person name="Martin F."/>
        </authorList>
    </citation>
    <scope>NUCLEOTIDE SEQUENCE [LARGE SCALE GENOMIC DNA]</scope>
    <source>
        <strain evidence="3">441</strain>
    </source>
</reference>
<dbReference type="STRING" id="765257.A0A0C9YPY5"/>
<accession>A0A0C9YPY5</accession>
<feature type="domain" description="DDE-1" evidence="1">
    <location>
        <begin position="1"/>
        <end position="52"/>
    </location>
</feature>
<keyword evidence="3" id="KW-1185">Reference proteome</keyword>
<dbReference type="AlphaFoldDB" id="A0A0C9YPY5"/>
<reference evidence="2 3" key="1">
    <citation type="submission" date="2014-04" db="EMBL/GenBank/DDBJ databases">
        <authorList>
            <consortium name="DOE Joint Genome Institute"/>
            <person name="Kuo A."/>
            <person name="Kohler A."/>
            <person name="Costa M.D."/>
            <person name="Nagy L.G."/>
            <person name="Floudas D."/>
            <person name="Copeland A."/>
            <person name="Barry K.W."/>
            <person name="Cichocki N."/>
            <person name="Veneault-Fourrey C."/>
            <person name="LaButti K."/>
            <person name="Lindquist E.A."/>
            <person name="Lipzen A."/>
            <person name="Lundell T."/>
            <person name="Morin E."/>
            <person name="Murat C."/>
            <person name="Sun H."/>
            <person name="Tunlid A."/>
            <person name="Henrissat B."/>
            <person name="Grigoriev I.V."/>
            <person name="Hibbett D.S."/>
            <person name="Martin F."/>
            <person name="Nordberg H.P."/>
            <person name="Cantor M.N."/>
            <person name="Hua S.X."/>
        </authorList>
    </citation>
    <scope>NUCLEOTIDE SEQUENCE [LARGE SCALE GENOMIC DNA]</scope>
    <source>
        <strain evidence="2 3">441</strain>
    </source>
</reference>
<dbReference type="Proteomes" id="UP000054018">
    <property type="component" value="Unassembled WGS sequence"/>
</dbReference>
<name>A0A0C9YPY5_9AGAM</name>
<protein>
    <recommendedName>
        <fullName evidence="1">DDE-1 domain-containing protein</fullName>
    </recommendedName>
</protein>
<dbReference type="Pfam" id="PF03184">
    <property type="entry name" value="DDE_1"/>
    <property type="match status" value="1"/>
</dbReference>
<dbReference type="EMBL" id="KN833698">
    <property type="protein sequence ID" value="KIK27110.1"/>
    <property type="molecule type" value="Genomic_DNA"/>
</dbReference>
<evidence type="ECO:0000259" key="1">
    <source>
        <dbReference type="Pfam" id="PF03184"/>
    </source>
</evidence>
<feature type="non-terminal residue" evidence="2">
    <location>
        <position position="1"/>
    </location>
</feature>
<evidence type="ECO:0000313" key="3">
    <source>
        <dbReference type="Proteomes" id="UP000054018"/>
    </source>
</evidence>
<dbReference type="GO" id="GO:0003676">
    <property type="term" value="F:nucleic acid binding"/>
    <property type="evidence" value="ECO:0007669"/>
    <property type="project" value="InterPro"/>
</dbReference>
<dbReference type="InterPro" id="IPR004875">
    <property type="entry name" value="DDE_SF_endonuclease_dom"/>
</dbReference>
<proteinExistence type="predicted"/>
<dbReference type="HOGENOM" id="CLU_088458_0_1_1"/>
<gene>
    <name evidence="2" type="ORF">PISMIDRAFT_93841</name>
</gene>
<sequence>LKALYQKAFCLWAIDLDEAGEAEIYKINLLEAMMMVMEAWNNVQSTTIVNCWNHTKIQPEVNNDIHGSAHHIMTSHPSPMADINAWMVIHTFIMSDELSLPGAECQLHNILGDCYLATDWDLVLKVVMDADNNITRALEGLNTFTLRIFSCDLTQLTHSHTPQVPATPMQLSNVEQDLSTAVDNLKQHRQIIGMPLTLDEMLNPVEEEEVGCTV</sequence>
<dbReference type="OrthoDB" id="2676415at2759"/>
<organism evidence="2 3">
    <name type="scientific">Pisolithus microcarpus 441</name>
    <dbReference type="NCBI Taxonomy" id="765257"/>
    <lineage>
        <taxon>Eukaryota</taxon>
        <taxon>Fungi</taxon>
        <taxon>Dikarya</taxon>
        <taxon>Basidiomycota</taxon>
        <taxon>Agaricomycotina</taxon>
        <taxon>Agaricomycetes</taxon>
        <taxon>Agaricomycetidae</taxon>
        <taxon>Boletales</taxon>
        <taxon>Sclerodermatineae</taxon>
        <taxon>Pisolithaceae</taxon>
        <taxon>Pisolithus</taxon>
    </lineage>
</organism>